<sequence length="193" mass="22107">MLCEKCKKNEAKINLVKIVNGEKHEIWLCEDCAKNITNIPFLSSFAEEANFPFQSILTGILSNVPIAKVDENNLVCHSCGVTYKEFKKTGKMGCANCYKEFGQLLESLIQSTQGKIKHIGRIPKVSGKEFSRRRKLKDLKLELQKLIVTEEYEKAAIVRDQIKQLEMFILESNTEKDETKTKKEEKCNEQLDS</sequence>
<evidence type="ECO:0000259" key="1">
    <source>
        <dbReference type="PROSITE" id="PS50151"/>
    </source>
</evidence>
<dbReference type="SUPFAM" id="SSF46600">
    <property type="entry name" value="C-terminal UvrC-binding domain of UvrB"/>
    <property type="match status" value="1"/>
</dbReference>
<dbReference type="PIRSF" id="PIRSF015034">
    <property type="entry name" value="YacH"/>
    <property type="match status" value="1"/>
</dbReference>
<dbReference type="GO" id="GO:0005507">
    <property type="term" value="F:copper ion binding"/>
    <property type="evidence" value="ECO:0007669"/>
    <property type="project" value="TreeGrafter"/>
</dbReference>
<dbReference type="InterPro" id="IPR001943">
    <property type="entry name" value="UVR_dom"/>
</dbReference>
<feature type="domain" description="UVR" evidence="1">
    <location>
        <begin position="133"/>
        <end position="168"/>
    </location>
</feature>
<dbReference type="AlphaFoldDB" id="A0A1S8N466"/>
<dbReference type="InterPro" id="IPR025542">
    <property type="entry name" value="YacH"/>
</dbReference>
<organism evidence="2 3">
    <name type="scientific">Clostridium saccharobutylicum</name>
    <dbReference type="NCBI Taxonomy" id="169679"/>
    <lineage>
        <taxon>Bacteria</taxon>
        <taxon>Bacillati</taxon>
        <taxon>Bacillota</taxon>
        <taxon>Clostridia</taxon>
        <taxon>Eubacteriales</taxon>
        <taxon>Clostridiaceae</taxon>
        <taxon>Clostridium</taxon>
    </lineage>
</organism>
<protein>
    <submittedName>
        <fullName evidence="2">UvrB/uvrC motif protein</fullName>
    </submittedName>
</protein>
<dbReference type="GO" id="GO:1990169">
    <property type="term" value="P:stress response to copper ion"/>
    <property type="evidence" value="ECO:0007669"/>
    <property type="project" value="TreeGrafter"/>
</dbReference>
<comment type="caution">
    <text evidence="2">The sequence shown here is derived from an EMBL/GenBank/DDBJ whole genome shotgun (WGS) entry which is preliminary data.</text>
</comment>
<dbReference type="STRING" id="169679.CSACC_01690"/>
<evidence type="ECO:0000313" key="2">
    <source>
        <dbReference type="EMBL" id="OOM11202.1"/>
    </source>
</evidence>
<dbReference type="InterPro" id="IPR036876">
    <property type="entry name" value="UVR_dom_sf"/>
</dbReference>
<dbReference type="PROSITE" id="PS50151">
    <property type="entry name" value="UVR"/>
    <property type="match status" value="1"/>
</dbReference>
<dbReference type="GO" id="GO:0050897">
    <property type="term" value="F:cobalt ion binding"/>
    <property type="evidence" value="ECO:0007669"/>
    <property type="project" value="TreeGrafter"/>
</dbReference>
<reference evidence="2 3" key="1">
    <citation type="submission" date="2016-05" db="EMBL/GenBank/DDBJ databases">
        <title>Microbial solvent formation.</title>
        <authorList>
            <person name="Poehlein A."/>
            <person name="Montoya Solano J.D."/>
            <person name="Flitsch S."/>
            <person name="Krabben P."/>
            <person name="Duerre P."/>
            <person name="Daniel R."/>
        </authorList>
    </citation>
    <scope>NUCLEOTIDE SEQUENCE [LARGE SCALE GENOMIC DNA]</scope>
    <source>
        <strain evidence="2 3">L1-8</strain>
    </source>
</reference>
<dbReference type="EMBL" id="LZYZ01000005">
    <property type="protein sequence ID" value="OOM11202.1"/>
    <property type="molecule type" value="Genomic_DNA"/>
</dbReference>
<gene>
    <name evidence="2" type="ORF">CLOSAC_27590</name>
</gene>
<dbReference type="GO" id="GO:1990170">
    <property type="term" value="P:stress response to cadmium ion"/>
    <property type="evidence" value="ECO:0007669"/>
    <property type="project" value="TreeGrafter"/>
</dbReference>
<dbReference type="Pfam" id="PF02151">
    <property type="entry name" value="UVR"/>
    <property type="match status" value="1"/>
</dbReference>
<evidence type="ECO:0000313" key="3">
    <source>
        <dbReference type="Proteomes" id="UP000191154"/>
    </source>
</evidence>
<dbReference type="RefSeq" id="WP_077865904.1">
    <property type="nucleotide sequence ID" value="NZ_LZYZ01000005.1"/>
</dbReference>
<dbReference type="PANTHER" id="PTHR38430:SF1">
    <property type="entry name" value="PROTEIN-ARGININE KINASE ACTIVATOR PROTEIN"/>
    <property type="match status" value="1"/>
</dbReference>
<name>A0A1S8N466_CLOSA</name>
<dbReference type="PANTHER" id="PTHR38430">
    <property type="entry name" value="PROTEIN-ARGININE KINASE ACTIVATOR PROTEIN"/>
    <property type="match status" value="1"/>
</dbReference>
<dbReference type="GO" id="GO:0046870">
    <property type="term" value="F:cadmium ion binding"/>
    <property type="evidence" value="ECO:0007669"/>
    <property type="project" value="TreeGrafter"/>
</dbReference>
<proteinExistence type="predicted"/>
<accession>A0A1S8N466</accession>
<dbReference type="GO" id="GO:0008270">
    <property type="term" value="F:zinc ion binding"/>
    <property type="evidence" value="ECO:0007669"/>
    <property type="project" value="TreeGrafter"/>
</dbReference>
<dbReference type="Proteomes" id="UP000191154">
    <property type="component" value="Unassembled WGS sequence"/>
</dbReference>